<keyword evidence="5 15" id="KW-0808">Transferase</keyword>
<feature type="transmembrane region" description="Helical" evidence="12">
    <location>
        <begin position="341"/>
        <end position="359"/>
    </location>
</feature>
<feature type="transmembrane region" description="Helical" evidence="12">
    <location>
        <begin position="255"/>
        <end position="275"/>
    </location>
</feature>
<keyword evidence="10 12" id="KW-0472">Membrane</keyword>
<keyword evidence="4" id="KW-0762">Sugar transport</keyword>
<dbReference type="Pfam" id="PF00367">
    <property type="entry name" value="PTS_EIIB"/>
    <property type="match status" value="1"/>
</dbReference>
<dbReference type="InterPro" id="IPR050558">
    <property type="entry name" value="PTS_Sugar-Specific_Components"/>
</dbReference>
<dbReference type="GO" id="GO:0090589">
    <property type="term" value="F:protein-phosphocysteine-trehalose phosphotransferase system transporter activity"/>
    <property type="evidence" value="ECO:0007669"/>
    <property type="project" value="TreeGrafter"/>
</dbReference>
<dbReference type="STRING" id="267748.MMOB4640"/>
<dbReference type="InterPro" id="IPR036878">
    <property type="entry name" value="Glu_permease_IIB"/>
</dbReference>
<dbReference type="GO" id="GO:0009401">
    <property type="term" value="P:phosphoenolpyruvate-dependent sugar phosphotransferase system"/>
    <property type="evidence" value="ECO:0007669"/>
    <property type="project" value="UniProtKB-KW"/>
</dbReference>
<dbReference type="PROSITE" id="PS01035">
    <property type="entry name" value="PTS_EIIB_TYPE_1_CYS"/>
    <property type="match status" value="1"/>
</dbReference>
<feature type="transmembrane region" description="Helical" evidence="12">
    <location>
        <begin position="162"/>
        <end position="181"/>
    </location>
</feature>
<dbReference type="PANTHER" id="PTHR30175:SF1">
    <property type="entry name" value="PTS SYSTEM ARBUTIN-, CELLOBIOSE-, AND SALICIN-SPECIFIC EIIBC COMPONENT-RELATED"/>
    <property type="match status" value="1"/>
</dbReference>
<evidence type="ECO:0000256" key="8">
    <source>
        <dbReference type="ARBA" id="ARBA00022777"/>
    </source>
</evidence>
<evidence type="ECO:0000259" key="13">
    <source>
        <dbReference type="PROSITE" id="PS51098"/>
    </source>
</evidence>
<evidence type="ECO:0000256" key="10">
    <source>
        <dbReference type="ARBA" id="ARBA00023136"/>
    </source>
</evidence>
<evidence type="ECO:0000256" key="6">
    <source>
        <dbReference type="ARBA" id="ARBA00022683"/>
    </source>
</evidence>
<evidence type="ECO:0000256" key="12">
    <source>
        <dbReference type="SAM" id="Phobius"/>
    </source>
</evidence>
<dbReference type="Gene3D" id="3.30.1360.60">
    <property type="entry name" value="Glucose permease domain IIB"/>
    <property type="match status" value="1"/>
</dbReference>
<dbReference type="Proteomes" id="UP000009072">
    <property type="component" value="Chromosome"/>
</dbReference>
<dbReference type="GO" id="GO:0015771">
    <property type="term" value="P:trehalose transport"/>
    <property type="evidence" value="ECO:0007669"/>
    <property type="project" value="TreeGrafter"/>
</dbReference>
<dbReference type="eggNOG" id="COG1264">
    <property type="taxonomic scope" value="Bacteria"/>
</dbReference>
<dbReference type="Pfam" id="PF02378">
    <property type="entry name" value="PTS_EIIC"/>
    <property type="match status" value="1"/>
</dbReference>
<evidence type="ECO:0000256" key="1">
    <source>
        <dbReference type="ARBA" id="ARBA00004651"/>
    </source>
</evidence>
<evidence type="ECO:0000256" key="4">
    <source>
        <dbReference type="ARBA" id="ARBA00022597"/>
    </source>
</evidence>
<dbReference type="RefSeq" id="WP_011264984.1">
    <property type="nucleotide sequence ID" value="NC_006908.1"/>
</dbReference>
<dbReference type="eggNOG" id="COG1263">
    <property type="taxonomic scope" value="Bacteria"/>
</dbReference>
<evidence type="ECO:0000313" key="16">
    <source>
        <dbReference type="Proteomes" id="UP000009072"/>
    </source>
</evidence>
<evidence type="ECO:0000313" key="15">
    <source>
        <dbReference type="EMBL" id="AAT27950.1"/>
    </source>
</evidence>
<dbReference type="HOGENOM" id="CLU_012312_2_0_14"/>
<dbReference type="PROSITE" id="PS51098">
    <property type="entry name" value="PTS_EIIB_TYPE_1"/>
    <property type="match status" value="1"/>
</dbReference>
<protein>
    <submittedName>
        <fullName evidence="15">Sucrose-specific PTS System IIBC component</fullName>
        <ecNumber evidence="15">2.7.1.69</ecNumber>
    </submittedName>
</protein>
<evidence type="ECO:0000256" key="11">
    <source>
        <dbReference type="PROSITE-ProRule" id="PRU00421"/>
    </source>
</evidence>
<feature type="transmembrane region" description="Helical" evidence="12">
    <location>
        <begin position="493"/>
        <end position="516"/>
    </location>
</feature>
<feature type="transmembrane region" description="Helical" evidence="12">
    <location>
        <begin position="433"/>
        <end position="450"/>
    </location>
</feature>
<reference evidence="15 16" key="1">
    <citation type="journal article" date="2004" name="Genome Res.">
        <title>The complete genome and proteome of Mycoplasma mobile.</title>
        <authorList>
            <person name="Jaffe J.D."/>
            <person name="Stange-Thomann N."/>
            <person name="Smith C."/>
            <person name="DeCaprio D."/>
            <person name="Fisher S."/>
            <person name="Butler J."/>
            <person name="Calvo S."/>
            <person name="Elkins T."/>
            <person name="FitzGerald M.G."/>
            <person name="Hafez N."/>
            <person name="Kodira C.D."/>
            <person name="Major J."/>
            <person name="Wang S."/>
            <person name="Wilkinson J."/>
            <person name="Nicol R."/>
            <person name="Nusbaum C."/>
            <person name="Birren B."/>
            <person name="Berg H.C."/>
            <person name="Church G.M."/>
        </authorList>
    </citation>
    <scope>NUCLEOTIDE SEQUENCE [LARGE SCALE GENOMIC DNA]</scope>
    <source>
        <strain evidence="16">ATCC 43663 / 163K / NCTC 11711</strain>
    </source>
</reference>
<keyword evidence="16" id="KW-1185">Reference proteome</keyword>
<feature type="transmembrane region" description="Helical" evidence="12">
    <location>
        <begin position="287"/>
        <end position="308"/>
    </location>
</feature>
<dbReference type="InterPro" id="IPR003352">
    <property type="entry name" value="PTS_EIIC"/>
</dbReference>
<keyword evidence="8" id="KW-0418">Kinase</keyword>
<dbReference type="GO" id="GO:0005886">
    <property type="term" value="C:plasma membrane"/>
    <property type="evidence" value="ECO:0007669"/>
    <property type="project" value="UniProtKB-SubCell"/>
</dbReference>
<dbReference type="EMBL" id="AE017308">
    <property type="protein sequence ID" value="AAT27950.1"/>
    <property type="molecule type" value="Genomic_DNA"/>
</dbReference>
<dbReference type="GO" id="GO:0008982">
    <property type="term" value="F:protein-N(PI)-phosphohistidine-sugar phosphotransferase activity"/>
    <property type="evidence" value="ECO:0007669"/>
    <property type="project" value="InterPro"/>
</dbReference>
<evidence type="ECO:0000256" key="7">
    <source>
        <dbReference type="ARBA" id="ARBA00022692"/>
    </source>
</evidence>
<dbReference type="SUPFAM" id="SSF55604">
    <property type="entry name" value="Glucose permease domain IIB"/>
    <property type="match status" value="1"/>
</dbReference>
<proteinExistence type="predicted"/>
<organism evidence="15 16">
    <name type="scientific">Mycoplasma mobile (strain ATCC 43663 / 163K / NCTC 11711)</name>
    <name type="common">Mesomycoplasma mobile</name>
    <dbReference type="NCBI Taxonomy" id="267748"/>
    <lineage>
        <taxon>Bacteria</taxon>
        <taxon>Bacillati</taxon>
        <taxon>Mycoplasmatota</taxon>
        <taxon>Mycoplasmoidales</taxon>
        <taxon>Metamycoplasmataceae</taxon>
        <taxon>Mesomycoplasma</taxon>
    </lineage>
</organism>
<dbReference type="PROSITE" id="PS51103">
    <property type="entry name" value="PTS_EIIC_TYPE_1"/>
    <property type="match status" value="1"/>
</dbReference>
<keyword evidence="6" id="KW-0598">Phosphotransferase system</keyword>
<keyword evidence="9 12" id="KW-1133">Transmembrane helix</keyword>
<dbReference type="AlphaFoldDB" id="Q6KHI0"/>
<feature type="transmembrane region" description="Helical" evidence="12">
    <location>
        <begin position="371"/>
        <end position="398"/>
    </location>
</feature>
<comment type="subcellular location">
    <subcellularLocation>
        <location evidence="1">Cell membrane</location>
        <topology evidence="1">Multi-pass membrane protein</topology>
    </subcellularLocation>
</comment>
<dbReference type="CDD" id="cd00212">
    <property type="entry name" value="PTS_IIB_glc"/>
    <property type="match status" value="1"/>
</dbReference>
<dbReference type="InterPro" id="IPR013013">
    <property type="entry name" value="PTS_EIIC_1"/>
</dbReference>
<feature type="transmembrane region" description="Helical" evidence="12">
    <location>
        <begin position="122"/>
        <end position="142"/>
    </location>
</feature>
<feature type="active site" description="Phosphocysteine intermediate; for EIIB activity" evidence="11">
    <location>
        <position position="29"/>
    </location>
</feature>
<evidence type="ECO:0000259" key="14">
    <source>
        <dbReference type="PROSITE" id="PS51103"/>
    </source>
</evidence>
<dbReference type="InterPro" id="IPR001996">
    <property type="entry name" value="PTS_IIB_1"/>
</dbReference>
<sequence>MKQSEFKNSAELIIEAVGGKENISIFYHCATRLRFKLTDQSKINVNKIKAIKLAKGYNLEGEENQIIFGAGTVNKVHDELQNLTQKSTNQTSSPKQKHIWWNKNISFWSNLFLNLRWFVRSFAEIFIPLIPIFIAGGLSLALTNLVKAVADVNINQTAKSAVFFFELIGAGILGSLPAFVGYTSMKKYGGTPLIGLAIGIILVAPNLLNAYLVTGTLTSFPVGQIGITPGTQTNGGTIAVFALFPALPEFFQFRLIGYQAEIFPVLAIVALAFFVEKFLKRYTPEALAIIVVPLITIVFTLFLGFWIIGPIFKFISIGLTLAFSGIFQFTNFAWFGLGGAILGFAYPFLVVTGLHQGFLPIEAQLIARDGFTWITSIATISNISQGVVGLTLAIVFFLKKEKKNASLAISGGVSANLGITEPILFGINIPLKFAMVAAACGAAVGGYWVGMTQTMASSIGSASWIGFIQFDITATRLQAFIGNRSAALTNLAPIYNIAIASILSVFSSIGFTLIFLKTKWGKNSYNKFLSIQN</sequence>
<feature type="domain" description="PTS EIIC type-1" evidence="14">
    <location>
        <begin position="120"/>
        <end position="527"/>
    </location>
</feature>
<keyword evidence="7 12" id="KW-0812">Transmembrane</keyword>
<dbReference type="GO" id="GO:0016301">
    <property type="term" value="F:kinase activity"/>
    <property type="evidence" value="ECO:0007669"/>
    <property type="project" value="UniProtKB-KW"/>
</dbReference>
<dbReference type="EC" id="2.7.1.69" evidence="15"/>
<dbReference type="KEGG" id="mmo:MMOB4640"/>
<evidence type="ECO:0000256" key="3">
    <source>
        <dbReference type="ARBA" id="ARBA00022475"/>
    </source>
</evidence>
<feature type="transmembrane region" description="Helical" evidence="12">
    <location>
        <begin position="314"/>
        <end position="334"/>
    </location>
</feature>
<keyword evidence="2" id="KW-0813">Transport</keyword>
<dbReference type="InterPro" id="IPR018113">
    <property type="entry name" value="PTrfase_EIIB_Cys"/>
</dbReference>
<feature type="domain" description="PTS EIIB type-1" evidence="13">
    <location>
        <begin position="7"/>
        <end position="90"/>
    </location>
</feature>
<accession>Q6KHI0</accession>
<evidence type="ECO:0000256" key="9">
    <source>
        <dbReference type="ARBA" id="ARBA00022989"/>
    </source>
</evidence>
<dbReference type="OrthoDB" id="9769191at2"/>
<keyword evidence="3" id="KW-1003">Cell membrane</keyword>
<evidence type="ECO:0000256" key="2">
    <source>
        <dbReference type="ARBA" id="ARBA00022448"/>
    </source>
</evidence>
<feature type="transmembrane region" description="Helical" evidence="12">
    <location>
        <begin position="193"/>
        <end position="213"/>
    </location>
</feature>
<gene>
    <name evidence="15" type="primary">scrA</name>
    <name evidence="15" type="ordered locus">MMOB4640</name>
</gene>
<name>Q6KHI0_MYCM1</name>
<evidence type="ECO:0000256" key="5">
    <source>
        <dbReference type="ARBA" id="ARBA00022679"/>
    </source>
</evidence>
<dbReference type="PANTHER" id="PTHR30175">
    <property type="entry name" value="PHOSPHOTRANSFERASE SYSTEM TRANSPORT PROTEIN"/>
    <property type="match status" value="1"/>
</dbReference>